<protein>
    <submittedName>
        <fullName evidence="3">Uncharacterized protein</fullName>
    </submittedName>
</protein>
<evidence type="ECO:0000256" key="2">
    <source>
        <dbReference type="SAM" id="Phobius"/>
    </source>
</evidence>
<keyword evidence="2" id="KW-1133">Transmembrane helix</keyword>
<feature type="transmembrane region" description="Helical" evidence="2">
    <location>
        <begin position="282"/>
        <end position="303"/>
    </location>
</feature>
<dbReference type="InterPro" id="IPR021924">
    <property type="entry name" value="DUF3537"/>
</dbReference>
<feature type="transmembrane region" description="Helical" evidence="2">
    <location>
        <begin position="223"/>
        <end position="241"/>
    </location>
</feature>
<feature type="transmembrane region" description="Helical" evidence="2">
    <location>
        <begin position="165"/>
        <end position="186"/>
    </location>
</feature>
<feature type="transmembrane region" description="Helical" evidence="2">
    <location>
        <begin position="74"/>
        <end position="97"/>
    </location>
</feature>
<sequence length="466" mass="50921">MASSTGNGGEGEAEAEAEAPLLPPLAGRKAAAAAASSYYRRCLSHAGDELRSFRSCLRWMLLDQSEPARAAASWALFLLLGALVPAAAHLALVGAAAATPGGHRRAYDAAVQLSLSGAGAIAYLCLSAFVRRYGLRRFLFLDKLRRESERVRLGYTGQLSRSFRLLACFVLPGFAAEVAIKLWWYWSALAGAASWRPPFAPAAGSTVTRIILAVACVLELSSWLYRMAIFFLVCVLFRLICYLQILRMQDFAAVFEEGAEAAAVLKEHLRIRRQLQIISHRFRAFIVSCLVLVTVSQFVTLLLTTRPHAKVDVFITGDLLLCSIGLMTGLLVCLRSAAKITHKTQAITSHAATWHACATIESFDADTEDPYPATAGAHLTTALSSSGDDSDEDEGRDDDDLDDRKLLPSHVSTISFQKRQSLVTYLENNKAGITVFGFVVDRTWLHALFMIEFSLVMWLLGKTVGI</sequence>
<dbReference type="EMBL" id="LR862146">
    <property type="protein sequence ID" value="CAD1827130.1"/>
    <property type="molecule type" value="Genomic_DNA"/>
</dbReference>
<organism evidence="3">
    <name type="scientific">Ananas comosus var. bracteatus</name>
    <name type="common">red pineapple</name>
    <dbReference type="NCBI Taxonomy" id="296719"/>
    <lineage>
        <taxon>Eukaryota</taxon>
        <taxon>Viridiplantae</taxon>
        <taxon>Streptophyta</taxon>
        <taxon>Embryophyta</taxon>
        <taxon>Tracheophyta</taxon>
        <taxon>Spermatophyta</taxon>
        <taxon>Magnoliopsida</taxon>
        <taxon>Liliopsida</taxon>
        <taxon>Poales</taxon>
        <taxon>Bromeliaceae</taxon>
        <taxon>Bromelioideae</taxon>
        <taxon>Ananas</taxon>
    </lineage>
</organism>
<feature type="region of interest" description="Disordered" evidence="1">
    <location>
        <begin position="381"/>
        <end position="404"/>
    </location>
</feature>
<name>A0A6V7P8G8_ANACO</name>
<feature type="transmembrane region" description="Helical" evidence="2">
    <location>
        <begin position="443"/>
        <end position="461"/>
    </location>
</feature>
<proteinExistence type="predicted"/>
<keyword evidence="2" id="KW-0472">Membrane</keyword>
<dbReference type="PANTHER" id="PTHR31963:SF29">
    <property type="entry name" value="OS02G0566400 PROTEIN"/>
    <property type="match status" value="1"/>
</dbReference>
<dbReference type="PANTHER" id="PTHR31963">
    <property type="entry name" value="RAS GUANINE NUCLEOTIDE EXCHANGE FACTOR K"/>
    <property type="match status" value="1"/>
</dbReference>
<feature type="transmembrane region" description="Helical" evidence="2">
    <location>
        <begin position="315"/>
        <end position="334"/>
    </location>
</feature>
<gene>
    <name evidence="3" type="ORF">CB5_LOCUS10341</name>
</gene>
<dbReference type="AlphaFoldDB" id="A0A6V7P8G8"/>
<accession>A0A6V7P8G8</accession>
<evidence type="ECO:0000256" key="1">
    <source>
        <dbReference type="SAM" id="MobiDB-lite"/>
    </source>
</evidence>
<feature type="compositionally biased region" description="Acidic residues" evidence="1">
    <location>
        <begin position="388"/>
        <end position="401"/>
    </location>
</feature>
<keyword evidence="2" id="KW-0812">Transmembrane</keyword>
<reference evidence="3" key="1">
    <citation type="submission" date="2020-07" db="EMBL/GenBank/DDBJ databases">
        <authorList>
            <person name="Lin J."/>
        </authorList>
    </citation>
    <scope>NUCLEOTIDE SEQUENCE</scope>
</reference>
<dbReference type="Pfam" id="PF12056">
    <property type="entry name" value="DUF3537"/>
    <property type="match status" value="1"/>
</dbReference>
<feature type="transmembrane region" description="Helical" evidence="2">
    <location>
        <begin position="109"/>
        <end position="130"/>
    </location>
</feature>
<evidence type="ECO:0000313" key="3">
    <source>
        <dbReference type="EMBL" id="CAD1827130.1"/>
    </source>
</evidence>